<gene>
    <name evidence="1" type="ORF">D5S18_28145</name>
</gene>
<accession>A0A3A4JUC5</accession>
<protein>
    <submittedName>
        <fullName evidence="1">Uncharacterized protein</fullName>
    </submittedName>
</protein>
<evidence type="ECO:0000313" key="1">
    <source>
        <dbReference type="EMBL" id="RJO69775.1"/>
    </source>
</evidence>
<dbReference type="Proteomes" id="UP000266677">
    <property type="component" value="Unassembled WGS sequence"/>
</dbReference>
<dbReference type="RefSeq" id="WP_120044145.1">
    <property type="nucleotide sequence ID" value="NZ_QZFU01000041.1"/>
</dbReference>
<comment type="caution">
    <text evidence="1">The sequence shown here is derived from an EMBL/GenBank/DDBJ whole genome shotgun (WGS) entry which is preliminary data.</text>
</comment>
<proteinExistence type="predicted"/>
<name>A0A3A4JUC5_9NOCA</name>
<dbReference type="AlphaFoldDB" id="A0A3A4JUC5"/>
<sequence>MSDPQRNLVLTYATVDQLAEHVTAAQLDKLADSDAARYIREATQLVRTATKNDMYDVTPAGVPTDPILADALAIATCIQVREWIRNDINPLAGAAGLTPTVASASTNGSSVSYISTEQAVARARLLTELTDTARTKLRSAGLASAMVARR</sequence>
<dbReference type="EMBL" id="QZFU01000041">
    <property type="protein sequence ID" value="RJO69775.1"/>
    <property type="molecule type" value="Genomic_DNA"/>
</dbReference>
<dbReference type="OrthoDB" id="4553619at2"/>
<organism evidence="1 2">
    <name type="scientific">Nocardia panacis</name>
    <dbReference type="NCBI Taxonomy" id="2340916"/>
    <lineage>
        <taxon>Bacteria</taxon>
        <taxon>Bacillati</taxon>
        <taxon>Actinomycetota</taxon>
        <taxon>Actinomycetes</taxon>
        <taxon>Mycobacteriales</taxon>
        <taxon>Nocardiaceae</taxon>
        <taxon>Nocardia</taxon>
    </lineage>
</organism>
<keyword evidence="2" id="KW-1185">Reference proteome</keyword>
<reference evidence="1 2" key="1">
    <citation type="submission" date="2018-09" db="EMBL/GenBank/DDBJ databases">
        <title>YIM PH21274 draft genome.</title>
        <authorList>
            <person name="Miao C."/>
        </authorList>
    </citation>
    <scope>NUCLEOTIDE SEQUENCE [LARGE SCALE GENOMIC DNA]</scope>
    <source>
        <strain evidence="1 2">YIM PH 21724</strain>
    </source>
</reference>
<evidence type="ECO:0000313" key="2">
    <source>
        <dbReference type="Proteomes" id="UP000266677"/>
    </source>
</evidence>